<dbReference type="GO" id="GO:0005783">
    <property type="term" value="C:endoplasmic reticulum"/>
    <property type="evidence" value="ECO:0007669"/>
    <property type="project" value="UniProtKB-SubCell"/>
</dbReference>
<dbReference type="InterPro" id="IPR051019">
    <property type="entry name" value="VLCFA-Steroid_DH"/>
</dbReference>
<dbReference type="EMBL" id="CCKQ01009372">
    <property type="protein sequence ID" value="CDW80855.1"/>
    <property type="molecule type" value="Genomic_DNA"/>
</dbReference>
<dbReference type="PRINTS" id="PR00081">
    <property type="entry name" value="GDHRDH"/>
</dbReference>
<reference evidence="4 5" key="1">
    <citation type="submission" date="2014-06" db="EMBL/GenBank/DDBJ databases">
        <authorList>
            <person name="Swart Estienne"/>
        </authorList>
    </citation>
    <scope>NUCLEOTIDE SEQUENCE [LARGE SCALE GENOMIC DNA]</scope>
    <source>
        <strain evidence="4 5">130c</strain>
    </source>
</reference>
<dbReference type="Pfam" id="PF00106">
    <property type="entry name" value="adh_short"/>
    <property type="match status" value="1"/>
</dbReference>
<comment type="subcellular location">
    <subcellularLocation>
        <location evidence="1">Endoplasmic reticulum</location>
    </subcellularLocation>
</comment>
<dbReference type="Proteomes" id="UP000039865">
    <property type="component" value="Unassembled WGS sequence"/>
</dbReference>
<organism evidence="4 5">
    <name type="scientific">Stylonychia lemnae</name>
    <name type="common">Ciliate</name>
    <dbReference type="NCBI Taxonomy" id="5949"/>
    <lineage>
        <taxon>Eukaryota</taxon>
        <taxon>Sar</taxon>
        <taxon>Alveolata</taxon>
        <taxon>Ciliophora</taxon>
        <taxon>Intramacronucleata</taxon>
        <taxon>Spirotrichea</taxon>
        <taxon>Stichotrichia</taxon>
        <taxon>Sporadotrichida</taxon>
        <taxon>Oxytrichidae</taxon>
        <taxon>Stylonychinae</taxon>
        <taxon>Stylonychia</taxon>
    </lineage>
</organism>
<dbReference type="InParanoid" id="A0A078AF63"/>
<dbReference type="Gene3D" id="3.40.50.720">
    <property type="entry name" value="NAD(P)-binding Rossmann-like Domain"/>
    <property type="match status" value="1"/>
</dbReference>
<gene>
    <name evidence="4" type="primary">Contig6229.g6663</name>
    <name evidence="4" type="ORF">STYLEM_9859</name>
</gene>
<dbReference type="PANTHER" id="PTHR43899:SF13">
    <property type="entry name" value="RH59310P"/>
    <property type="match status" value="1"/>
</dbReference>
<evidence type="ECO:0000256" key="2">
    <source>
        <dbReference type="ARBA" id="ARBA00006484"/>
    </source>
</evidence>
<dbReference type="AlphaFoldDB" id="A0A078AF63"/>
<comment type="similarity">
    <text evidence="2">Belongs to the short-chain dehydrogenases/reductases (SDR) family.</text>
</comment>
<sequence length="350" mass="40080">MERFSQFSEQIQTLVKETSPKITLPLAAYGLYKIIGTYLLPPAVGLIKHSLRPRRNLLERYHSNWALVTGASDGIGEAICHELAKSGFNIVLLSRTQEKLEKVEKDLKNQYHIETRIICFDLLELFNQEGVEKLYSSFDNLDVEISIVVNSAGKAHVNPIHKHTIDMCFFMVNVNVNAMLFITRYFSAKFVDNYQRQREQFAQPNKPFRRSAIINISSISALGFGKQVSLYSATKAFDRVFSNTVAVDYESEGIDVLTVTPMNVRTGMNSGIYLGTITAQQHAKAVIDQLGWERETIGHWRHYLQGALSDFPPTNFLISRINMKRRQQFILKRDQLEKQQKEKEALEKTQ</sequence>
<dbReference type="OrthoDB" id="418498at2759"/>
<evidence type="ECO:0000256" key="3">
    <source>
        <dbReference type="ARBA" id="ARBA00023002"/>
    </source>
</evidence>
<keyword evidence="3" id="KW-0560">Oxidoreductase</keyword>
<accession>A0A078AF63</accession>
<dbReference type="PROSITE" id="PS00061">
    <property type="entry name" value="ADH_SHORT"/>
    <property type="match status" value="1"/>
</dbReference>
<dbReference type="GO" id="GO:0016491">
    <property type="term" value="F:oxidoreductase activity"/>
    <property type="evidence" value="ECO:0007669"/>
    <property type="project" value="UniProtKB-KW"/>
</dbReference>
<evidence type="ECO:0000313" key="4">
    <source>
        <dbReference type="EMBL" id="CDW80855.1"/>
    </source>
</evidence>
<dbReference type="InterPro" id="IPR036291">
    <property type="entry name" value="NAD(P)-bd_dom_sf"/>
</dbReference>
<dbReference type="OMA" id="FCASATW"/>
<proteinExistence type="inferred from homology"/>
<dbReference type="SUPFAM" id="SSF51735">
    <property type="entry name" value="NAD(P)-binding Rossmann-fold domains"/>
    <property type="match status" value="1"/>
</dbReference>
<keyword evidence="5" id="KW-1185">Reference proteome</keyword>
<protein>
    <submittedName>
        <fullName evidence="4">Steroid dehydrogenase</fullName>
    </submittedName>
</protein>
<dbReference type="InterPro" id="IPR020904">
    <property type="entry name" value="Sc_DH/Rdtase_CS"/>
</dbReference>
<evidence type="ECO:0000256" key="1">
    <source>
        <dbReference type="ARBA" id="ARBA00004240"/>
    </source>
</evidence>
<dbReference type="InterPro" id="IPR002347">
    <property type="entry name" value="SDR_fam"/>
</dbReference>
<name>A0A078AF63_STYLE</name>
<dbReference type="PANTHER" id="PTHR43899">
    <property type="entry name" value="RH59310P"/>
    <property type="match status" value="1"/>
</dbReference>
<evidence type="ECO:0000313" key="5">
    <source>
        <dbReference type="Proteomes" id="UP000039865"/>
    </source>
</evidence>